<sequence length="157" mass="17914">MIVYRVEPWSAALADMRPLWAAHFHEVAADQARVPLDMDLAAYAALEAAGALHVVTMRDGDRLAGYLVAMVWPHLHHRSTLHAFFDLYYVRPADRRWTAGLRLFREAERTLAARGVRRLITGTKIHAAPCGRPLDVGRIFQRLGWVEMERQFGKWIG</sequence>
<evidence type="ECO:0000259" key="1">
    <source>
        <dbReference type="PROSITE" id="PS51186"/>
    </source>
</evidence>
<protein>
    <submittedName>
        <fullName evidence="2">GNAT family N-acetyltransferase</fullName>
    </submittedName>
</protein>
<keyword evidence="3" id="KW-1185">Reference proteome</keyword>
<dbReference type="RefSeq" id="WP_183119347.1">
    <property type="nucleotide sequence ID" value="NZ_JABEQF010000006.1"/>
</dbReference>
<organism evidence="2 3">
    <name type="scientific">Gluconacetobacter azotocaptans</name>
    <dbReference type="NCBI Taxonomy" id="142834"/>
    <lineage>
        <taxon>Bacteria</taxon>
        <taxon>Pseudomonadati</taxon>
        <taxon>Pseudomonadota</taxon>
        <taxon>Alphaproteobacteria</taxon>
        <taxon>Acetobacterales</taxon>
        <taxon>Acetobacteraceae</taxon>
        <taxon>Gluconacetobacter</taxon>
    </lineage>
</organism>
<dbReference type="AlphaFoldDB" id="A0A7W4JSP7"/>
<dbReference type="Pfam" id="PF13480">
    <property type="entry name" value="Acetyltransf_6"/>
    <property type="match status" value="1"/>
</dbReference>
<dbReference type="InterPro" id="IPR038740">
    <property type="entry name" value="BioF2-like_GNAT_dom"/>
</dbReference>
<evidence type="ECO:0000313" key="2">
    <source>
        <dbReference type="EMBL" id="MBB2190189.1"/>
    </source>
</evidence>
<reference evidence="2 3" key="1">
    <citation type="submission" date="2020-04" db="EMBL/GenBank/DDBJ databases">
        <title>Description of novel Gluconacetobacter.</title>
        <authorList>
            <person name="Sombolestani A."/>
        </authorList>
    </citation>
    <scope>NUCLEOTIDE SEQUENCE [LARGE SCALE GENOMIC DNA]</scope>
    <source>
        <strain evidence="2 3">LMG 21311</strain>
    </source>
</reference>
<dbReference type="Gene3D" id="3.40.630.30">
    <property type="match status" value="1"/>
</dbReference>
<proteinExistence type="predicted"/>
<dbReference type="GO" id="GO:0016747">
    <property type="term" value="F:acyltransferase activity, transferring groups other than amino-acyl groups"/>
    <property type="evidence" value="ECO:0007669"/>
    <property type="project" value="InterPro"/>
</dbReference>
<dbReference type="InterPro" id="IPR016181">
    <property type="entry name" value="Acyl_CoA_acyltransferase"/>
</dbReference>
<accession>A0A7W4JSP7</accession>
<evidence type="ECO:0000313" key="3">
    <source>
        <dbReference type="Proteomes" id="UP000555756"/>
    </source>
</evidence>
<dbReference type="InterPro" id="IPR000182">
    <property type="entry name" value="GNAT_dom"/>
</dbReference>
<dbReference type="PROSITE" id="PS51186">
    <property type="entry name" value="GNAT"/>
    <property type="match status" value="1"/>
</dbReference>
<feature type="domain" description="N-acetyltransferase" evidence="1">
    <location>
        <begin position="14"/>
        <end position="157"/>
    </location>
</feature>
<gene>
    <name evidence="2" type="ORF">HLH34_09435</name>
</gene>
<dbReference type="Proteomes" id="UP000555756">
    <property type="component" value="Unassembled WGS sequence"/>
</dbReference>
<name>A0A7W4JSP7_9PROT</name>
<dbReference type="SUPFAM" id="SSF55729">
    <property type="entry name" value="Acyl-CoA N-acyltransferases (Nat)"/>
    <property type="match status" value="1"/>
</dbReference>
<comment type="caution">
    <text evidence="2">The sequence shown here is derived from an EMBL/GenBank/DDBJ whole genome shotgun (WGS) entry which is preliminary data.</text>
</comment>
<keyword evidence="2" id="KW-0808">Transferase</keyword>
<dbReference type="EMBL" id="JABEQF010000006">
    <property type="protein sequence ID" value="MBB2190189.1"/>
    <property type="molecule type" value="Genomic_DNA"/>
</dbReference>